<dbReference type="InterPro" id="IPR003439">
    <property type="entry name" value="ABC_transporter-like_ATP-bd"/>
</dbReference>
<dbReference type="SUPFAM" id="SSF52540">
    <property type="entry name" value="P-loop containing nucleoside triphosphate hydrolases"/>
    <property type="match status" value="1"/>
</dbReference>
<evidence type="ECO:0000313" key="7">
    <source>
        <dbReference type="Proteomes" id="UP001057348"/>
    </source>
</evidence>
<feature type="domain" description="ABC transporter" evidence="5">
    <location>
        <begin position="17"/>
        <end position="256"/>
    </location>
</feature>
<dbReference type="NCBIfam" id="NF008453">
    <property type="entry name" value="PRK11308.1"/>
    <property type="match status" value="1"/>
</dbReference>
<evidence type="ECO:0000256" key="3">
    <source>
        <dbReference type="ARBA" id="ARBA00022741"/>
    </source>
</evidence>
<organism evidence="6 7">
    <name type="scientific">Bacillus vallismortis</name>
    <dbReference type="NCBI Taxonomy" id="72361"/>
    <lineage>
        <taxon>Bacteria</taxon>
        <taxon>Bacillati</taxon>
        <taxon>Bacillota</taxon>
        <taxon>Bacilli</taxon>
        <taxon>Bacillales</taxon>
        <taxon>Bacillaceae</taxon>
        <taxon>Bacillus</taxon>
    </lineage>
</organism>
<reference evidence="6" key="1">
    <citation type="submission" date="2022-02" db="EMBL/GenBank/DDBJ databases">
        <title>Draft Genome Sequence of Bacillus vallismortis Strain BL01, Isolated from Artemisia lerchiana Web. Roots.</title>
        <authorList>
            <person name="Chebotar V.K."/>
            <person name="Gancheva M.S."/>
            <person name="Chizhevskaya E.P."/>
            <person name="Komarova O.V."/>
            <person name="Baganova M.E."/>
            <person name="Zaplatkin A.N."/>
            <person name="Pishchik V.N."/>
        </authorList>
    </citation>
    <scope>NUCLEOTIDE SEQUENCE</scope>
    <source>
        <strain evidence="6">BL01</strain>
    </source>
</reference>
<dbReference type="InterPro" id="IPR017871">
    <property type="entry name" value="ABC_transporter-like_CS"/>
</dbReference>
<dbReference type="InterPro" id="IPR013563">
    <property type="entry name" value="Oligopep_ABC_C"/>
</dbReference>
<evidence type="ECO:0000259" key="5">
    <source>
        <dbReference type="PROSITE" id="PS50893"/>
    </source>
</evidence>
<dbReference type="InterPro" id="IPR027417">
    <property type="entry name" value="P-loop_NTPase"/>
</dbReference>
<keyword evidence="7" id="KW-1185">Reference proteome</keyword>
<sequence length="325" mass="36548">MNHEPLVEVKHLKKIFADSSGLFKKSKPVRAVDDISFIINRGETFGLVGESGCGKSTTGRMLMKLLEPTEGSILFNGQDITKMNDKNVRSLRKDFQMVFQDPYASLNPRMRVKEIIEEPLIVHGLMTSSERERKVHQLLDTVGLSRQHGSRFPHEFSGGQRQRIGIARALAVNPKLIIADEAVSALDVSIQSQILNLMKDLQKEFGLTYLFIAHDLSVVDFISDRIGVMYLGKLVEVGDRDSIIQNPKHPYTKALLSAVPIPDPHRRKERIVLKGDLPSPSNPPAGCPFHTRCPVVMEQCKTEMPVLSNMSEQHQVFCHLYDSKK</sequence>
<dbReference type="InterPro" id="IPR003593">
    <property type="entry name" value="AAA+_ATPase"/>
</dbReference>
<evidence type="ECO:0000256" key="1">
    <source>
        <dbReference type="ARBA" id="ARBA00005417"/>
    </source>
</evidence>
<dbReference type="CDD" id="cd03257">
    <property type="entry name" value="ABC_NikE_OppD_transporters"/>
    <property type="match status" value="1"/>
</dbReference>
<evidence type="ECO:0000256" key="4">
    <source>
        <dbReference type="ARBA" id="ARBA00022840"/>
    </source>
</evidence>
<evidence type="ECO:0000256" key="2">
    <source>
        <dbReference type="ARBA" id="ARBA00022448"/>
    </source>
</evidence>
<dbReference type="InterPro" id="IPR050319">
    <property type="entry name" value="ABC_transp_ATP-bind"/>
</dbReference>
<keyword evidence="3" id="KW-0547">Nucleotide-binding</keyword>
<dbReference type="NCBIfam" id="TIGR01727">
    <property type="entry name" value="oligo_HPY"/>
    <property type="match status" value="1"/>
</dbReference>
<comment type="similarity">
    <text evidence="1">Belongs to the ABC transporter superfamily.</text>
</comment>
<gene>
    <name evidence="6" type="ORF">MKF32_00825</name>
</gene>
<dbReference type="Proteomes" id="UP001057348">
    <property type="component" value="Chromosome"/>
</dbReference>
<dbReference type="Gene3D" id="3.40.50.300">
    <property type="entry name" value="P-loop containing nucleotide triphosphate hydrolases"/>
    <property type="match status" value="1"/>
</dbReference>
<dbReference type="RefSeq" id="WP_253268771.1">
    <property type="nucleotide sequence ID" value="NZ_CP092751.1"/>
</dbReference>
<evidence type="ECO:0000313" key="6">
    <source>
        <dbReference type="EMBL" id="USP95700.1"/>
    </source>
</evidence>
<name>A0ABY4Y038_BACVA</name>
<dbReference type="PROSITE" id="PS00211">
    <property type="entry name" value="ABC_TRANSPORTER_1"/>
    <property type="match status" value="1"/>
</dbReference>
<dbReference type="Pfam" id="PF00005">
    <property type="entry name" value="ABC_tran"/>
    <property type="match status" value="1"/>
</dbReference>
<keyword evidence="2" id="KW-0813">Transport</keyword>
<dbReference type="SMART" id="SM00382">
    <property type="entry name" value="AAA"/>
    <property type="match status" value="1"/>
</dbReference>
<dbReference type="PROSITE" id="PS50893">
    <property type="entry name" value="ABC_TRANSPORTER_2"/>
    <property type="match status" value="1"/>
</dbReference>
<keyword evidence="4 6" id="KW-0067">ATP-binding</keyword>
<proteinExistence type="inferred from homology"/>
<dbReference type="Pfam" id="PF08352">
    <property type="entry name" value="oligo_HPY"/>
    <property type="match status" value="1"/>
</dbReference>
<dbReference type="GO" id="GO:0005524">
    <property type="term" value="F:ATP binding"/>
    <property type="evidence" value="ECO:0007669"/>
    <property type="project" value="UniProtKB-KW"/>
</dbReference>
<dbReference type="PANTHER" id="PTHR43776">
    <property type="entry name" value="TRANSPORT ATP-BINDING PROTEIN"/>
    <property type="match status" value="1"/>
</dbReference>
<protein>
    <submittedName>
        <fullName evidence="6">Dipeptide ABC transporter ATP-binding protein</fullName>
    </submittedName>
</protein>
<accession>A0ABY4Y038</accession>
<dbReference type="EMBL" id="CP092751">
    <property type="protein sequence ID" value="USP95700.1"/>
    <property type="molecule type" value="Genomic_DNA"/>
</dbReference>